<accession>A0A2T0MRG2</accession>
<dbReference type="RefSeq" id="WP_106246821.1">
    <property type="nucleotide sequence ID" value="NZ_JBFAIL010000018.1"/>
</dbReference>
<dbReference type="AlphaFoldDB" id="A0A2T0MRG2"/>
<protein>
    <submittedName>
        <fullName evidence="1">Uncharacterized protein</fullName>
    </submittedName>
</protein>
<comment type="caution">
    <text evidence="1">The sequence shown here is derived from an EMBL/GenBank/DDBJ whole genome shotgun (WGS) entry which is preliminary data.</text>
</comment>
<keyword evidence="2" id="KW-1185">Reference proteome</keyword>
<sequence>MSKTDKTRPWWVRLADAPMVTCAPVHDHRFGPCTLTEEVTAASASLNRRLSGCHWQATSFYLFDLGGAGGAGEWAFIRREDRRRDRRAARRELRAHRHGR</sequence>
<evidence type="ECO:0000313" key="1">
    <source>
        <dbReference type="EMBL" id="PRX60849.1"/>
    </source>
</evidence>
<dbReference type="OrthoDB" id="3380505at2"/>
<evidence type="ECO:0000313" key="2">
    <source>
        <dbReference type="Proteomes" id="UP000238312"/>
    </source>
</evidence>
<reference evidence="1 2" key="1">
    <citation type="submission" date="2018-03" db="EMBL/GenBank/DDBJ databases">
        <title>Genomic Encyclopedia of Type Strains, Phase III (KMG-III): the genomes of soil and plant-associated and newly described type strains.</title>
        <authorList>
            <person name="Whitman W."/>
        </authorList>
    </citation>
    <scope>NUCLEOTIDE SEQUENCE [LARGE SCALE GENOMIC DNA]</scope>
    <source>
        <strain evidence="1 2">CGMCC 4.7104</strain>
    </source>
</reference>
<gene>
    <name evidence="1" type="ORF">B0I32_116240</name>
</gene>
<organism evidence="1 2">
    <name type="scientific">Nonomuraea fuscirosea</name>
    <dbReference type="NCBI Taxonomy" id="1291556"/>
    <lineage>
        <taxon>Bacteria</taxon>
        <taxon>Bacillati</taxon>
        <taxon>Actinomycetota</taxon>
        <taxon>Actinomycetes</taxon>
        <taxon>Streptosporangiales</taxon>
        <taxon>Streptosporangiaceae</taxon>
        <taxon>Nonomuraea</taxon>
    </lineage>
</organism>
<proteinExistence type="predicted"/>
<dbReference type="Proteomes" id="UP000238312">
    <property type="component" value="Unassembled WGS sequence"/>
</dbReference>
<dbReference type="EMBL" id="PVNG01000016">
    <property type="protein sequence ID" value="PRX60849.1"/>
    <property type="molecule type" value="Genomic_DNA"/>
</dbReference>
<name>A0A2T0MRG2_9ACTN</name>